<organism evidence="1 2">
    <name type="scientific">Caenorhabditis auriculariae</name>
    <dbReference type="NCBI Taxonomy" id="2777116"/>
    <lineage>
        <taxon>Eukaryota</taxon>
        <taxon>Metazoa</taxon>
        <taxon>Ecdysozoa</taxon>
        <taxon>Nematoda</taxon>
        <taxon>Chromadorea</taxon>
        <taxon>Rhabditida</taxon>
        <taxon>Rhabditina</taxon>
        <taxon>Rhabditomorpha</taxon>
        <taxon>Rhabditoidea</taxon>
        <taxon>Rhabditidae</taxon>
        <taxon>Peloderinae</taxon>
        <taxon>Caenorhabditis</taxon>
    </lineage>
</organism>
<dbReference type="EMBL" id="CAJGYM010000011">
    <property type="protein sequence ID" value="CAD6189573.1"/>
    <property type="molecule type" value="Genomic_DNA"/>
</dbReference>
<evidence type="ECO:0000313" key="1">
    <source>
        <dbReference type="EMBL" id="CAD6189573.1"/>
    </source>
</evidence>
<protein>
    <submittedName>
        <fullName evidence="1">Uncharacterized protein</fullName>
    </submittedName>
</protein>
<name>A0A8S1H2T0_9PELO</name>
<keyword evidence="2" id="KW-1185">Reference proteome</keyword>
<dbReference type="Proteomes" id="UP000835052">
    <property type="component" value="Unassembled WGS sequence"/>
</dbReference>
<dbReference type="AlphaFoldDB" id="A0A8S1H2T0"/>
<proteinExistence type="predicted"/>
<sequence>MAQGEAQGLRKNKSDVNDLTKHCQVAPQPVRRNSKYCYLTNQPFDDLCMSLGNVSDLFAHNPILDATIDTTSLEGGKSLAPQDPHLAEKKAHVCSAATDERAHVETPDYSSPLFGRSLRSEEAEENSRLFLCAATDQRPEPQHSHERTTQAQ</sequence>
<accession>A0A8S1H2T0</accession>
<gene>
    <name evidence="1" type="ORF">CAUJ_LOCUS5492</name>
</gene>
<comment type="caution">
    <text evidence="1">The sequence shown here is derived from an EMBL/GenBank/DDBJ whole genome shotgun (WGS) entry which is preliminary data.</text>
</comment>
<evidence type="ECO:0000313" key="2">
    <source>
        <dbReference type="Proteomes" id="UP000835052"/>
    </source>
</evidence>
<reference evidence="1" key="1">
    <citation type="submission" date="2020-10" db="EMBL/GenBank/DDBJ databases">
        <authorList>
            <person name="Kikuchi T."/>
        </authorList>
    </citation>
    <scope>NUCLEOTIDE SEQUENCE</scope>
    <source>
        <strain evidence="1">NKZ352</strain>
    </source>
</reference>